<dbReference type="RefSeq" id="WP_161743593.1">
    <property type="nucleotide sequence ID" value="NZ_JAAAMV010000009.1"/>
</dbReference>
<keyword evidence="2" id="KW-1185">Reference proteome</keyword>
<protein>
    <submittedName>
        <fullName evidence="1">Uncharacterized protein</fullName>
    </submittedName>
</protein>
<dbReference type="EMBL" id="JAAAMV010000009">
    <property type="protein sequence ID" value="NBD24781.1"/>
    <property type="molecule type" value="Genomic_DNA"/>
</dbReference>
<reference evidence="1 2" key="1">
    <citation type="submission" date="2020-01" db="EMBL/GenBank/DDBJ databases">
        <title>Paenibacillus soybeanensis sp. nov. isolated from the nodules of soybean (Glycine max(L.) Merr).</title>
        <authorList>
            <person name="Wang H."/>
        </authorList>
    </citation>
    <scope>NUCLEOTIDE SEQUENCE [LARGE SCALE GENOMIC DNA]</scope>
    <source>
        <strain evidence="1 2">T1</strain>
    </source>
</reference>
<sequence length="60" mass="6282">MEYIRELLILRAASLSPVQVVLDGGVMLLGTVAFVNDNAVAISSGIGLRVIAINKIVSVT</sequence>
<evidence type="ECO:0000313" key="1">
    <source>
        <dbReference type="EMBL" id="NBD24781.1"/>
    </source>
</evidence>
<evidence type="ECO:0000313" key="2">
    <source>
        <dbReference type="Proteomes" id="UP000665561"/>
    </source>
</evidence>
<gene>
    <name evidence="1" type="ORF">GT019_12930</name>
</gene>
<accession>A0ABW9XQ59</accession>
<proteinExistence type="predicted"/>
<name>A0ABW9XQ59_9BACL</name>
<comment type="caution">
    <text evidence="1">The sequence shown here is derived from an EMBL/GenBank/DDBJ whole genome shotgun (WGS) entry which is preliminary data.</text>
</comment>
<organism evidence="1 2">
    <name type="scientific">Paenibacillus glycinis</name>
    <dbReference type="NCBI Taxonomy" id="2697035"/>
    <lineage>
        <taxon>Bacteria</taxon>
        <taxon>Bacillati</taxon>
        <taxon>Bacillota</taxon>
        <taxon>Bacilli</taxon>
        <taxon>Bacillales</taxon>
        <taxon>Paenibacillaceae</taxon>
        <taxon>Paenibacillus</taxon>
    </lineage>
</organism>
<dbReference type="Proteomes" id="UP000665561">
    <property type="component" value="Unassembled WGS sequence"/>
</dbReference>